<dbReference type="Proteomes" id="UP000803844">
    <property type="component" value="Unassembled WGS sequence"/>
</dbReference>
<evidence type="ECO:0000256" key="1">
    <source>
        <dbReference type="ARBA" id="ARBA00022793"/>
    </source>
</evidence>
<dbReference type="PANTHER" id="PTHR21240">
    <property type="entry name" value="2-AMINO-3-CARBOXYLMUCONATE-6-SEMIALDEHYDE DECARBOXYLASE"/>
    <property type="match status" value="1"/>
</dbReference>
<reference evidence="5" key="1">
    <citation type="journal article" date="2020" name="Phytopathology">
        <title>Genome sequence of the chestnut blight fungus Cryphonectria parasitica EP155: A fundamental resource for an archetypical invasive plant pathogen.</title>
        <authorList>
            <person name="Crouch J.A."/>
            <person name="Dawe A."/>
            <person name="Aerts A."/>
            <person name="Barry K."/>
            <person name="Churchill A.C.L."/>
            <person name="Grimwood J."/>
            <person name="Hillman B."/>
            <person name="Milgroom M.G."/>
            <person name="Pangilinan J."/>
            <person name="Smith M."/>
            <person name="Salamov A."/>
            <person name="Schmutz J."/>
            <person name="Yadav J."/>
            <person name="Grigoriev I.V."/>
            <person name="Nuss D."/>
        </authorList>
    </citation>
    <scope>NUCLEOTIDE SEQUENCE</scope>
    <source>
        <strain evidence="5">EP155</strain>
    </source>
</reference>
<dbReference type="AlphaFoldDB" id="A0A9P5CTB4"/>
<keyword evidence="6" id="KW-1185">Reference proteome</keyword>
<dbReference type="PANTHER" id="PTHR21240:SF30">
    <property type="entry name" value="AMIDOHYDROLASE-RELATED DOMAIN-CONTAINING PROTEIN-RELATED"/>
    <property type="match status" value="1"/>
</dbReference>
<feature type="domain" description="Amidohydrolase-related" evidence="4">
    <location>
        <begin position="46"/>
        <end position="318"/>
    </location>
</feature>
<protein>
    <submittedName>
        <fullName evidence="5">Amidohydrolase 2</fullName>
    </submittedName>
</protein>
<dbReference type="GO" id="GO:0019748">
    <property type="term" value="P:secondary metabolic process"/>
    <property type="evidence" value="ECO:0007669"/>
    <property type="project" value="TreeGrafter"/>
</dbReference>
<dbReference type="GeneID" id="63836600"/>
<keyword evidence="2 3" id="KW-0456">Lyase</keyword>
<dbReference type="SUPFAM" id="SSF51556">
    <property type="entry name" value="Metallo-dependent hydrolases"/>
    <property type="match status" value="1"/>
</dbReference>
<dbReference type="RefSeq" id="XP_040779941.1">
    <property type="nucleotide sequence ID" value="XM_040919471.1"/>
</dbReference>
<organism evidence="5 6">
    <name type="scientific">Cryphonectria parasitica (strain ATCC 38755 / EP155)</name>
    <dbReference type="NCBI Taxonomy" id="660469"/>
    <lineage>
        <taxon>Eukaryota</taxon>
        <taxon>Fungi</taxon>
        <taxon>Dikarya</taxon>
        <taxon>Ascomycota</taxon>
        <taxon>Pezizomycotina</taxon>
        <taxon>Sordariomycetes</taxon>
        <taxon>Sordariomycetidae</taxon>
        <taxon>Diaporthales</taxon>
        <taxon>Cryphonectriaceae</taxon>
        <taxon>Cryphonectria-Endothia species complex</taxon>
        <taxon>Cryphonectria</taxon>
    </lineage>
</organism>
<dbReference type="Pfam" id="PF04909">
    <property type="entry name" value="Amidohydro_2"/>
    <property type="match status" value="1"/>
</dbReference>
<dbReference type="InterPro" id="IPR006680">
    <property type="entry name" value="Amidohydro-rel"/>
</dbReference>
<keyword evidence="1 3" id="KW-0210">Decarboxylase</keyword>
<dbReference type="Gene3D" id="3.20.20.140">
    <property type="entry name" value="Metal-dependent hydrolases"/>
    <property type="match status" value="1"/>
</dbReference>
<comment type="caution">
    <text evidence="5">The sequence shown here is derived from an EMBL/GenBank/DDBJ whole genome shotgun (WGS) entry which is preliminary data.</text>
</comment>
<proteinExistence type="inferred from homology"/>
<dbReference type="GO" id="GO:0005829">
    <property type="term" value="C:cytosol"/>
    <property type="evidence" value="ECO:0007669"/>
    <property type="project" value="TreeGrafter"/>
</dbReference>
<evidence type="ECO:0000313" key="5">
    <source>
        <dbReference type="EMBL" id="KAF3768980.1"/>
    </source>
</evidence>
<evidence type="ECO:0000313" key="6">
    <source>
        <dbReference type="Proteomes" id="UP000803844"/>
    </source>
</evidence>
<evidence type="ECO:0000256" key="2">
    <source>
        <dbReference type="ARBA" id="ARBA00023239"/>
    </source>
</evidence>
<dbReference type="OrthoDB" id="432010at2759"/>
<name>A0A9P5CTB4_CRYP1</name>
<dbReference type="EMBL" id="MU032345">
    <property type="protein sequence ID" value="KAF3768980.1"/>
    <property type="molecule type" value="Genomic_DNA"/>
</dbReference>
<dbReference type="InterPro" id="IPR032465">
    <property type="entry name" value="ACMSD"/>
</dbReference>
<sequence length="331" mass="36830">MLPPFISLEEHFARVTSYTKEASGIGENFFADALRRLPDVGPLRLQSMDDNNVVRQVVSHVPMVLTLQQASAVNDQLAEACRAHPDRFSGFATLPMATPEAIAAELTRCVQELEFVGTLVGNHAYGTFYDGPAYDQLWAAAEALDVPVYLHPAEPSQAMKDVLYTGSFSATDSTLLGTFAYGWHAEVATHVLRLFAAGVFDRFPRLKVIVGHFGSSLPMFVDRVAWSETLGGFKDRQRNFKAVYAENIWITTSGVWSLDPLATILRNTKIDHILYSVDYPFTSNEKGLAFMRSLQESGLVDEEQFAMIAYKNAQKLLKVEYKGGAPFFRLE</sequence>
<evidence type="ECO:0000256" key="3">
    <source>
        <dbReference type="RuleBase" id="RU366045"/>
    </source>
</evidence>
<dbReference type="GO" id="GO:0016831">
    <property type="term" value="F:carboxy-lyase activity"/>
    <property type="evidence" value="ECO:0007669"/>
    <property type="project" value="UniProtKB-KW"/>
</dbReference>
<dbReference type="InterPro" id="IPR032466">
    <property type="entry name" value="Metal_Hydrolase"/>
</dbReference>
<evidence type="ECO:0000259" key="4">
    <source>
        <dbReference type="Pfam" id="PF04909"/>
    </source>
</evidence>
<gene>
    <name evidence="5" type="ORF">M406DRAFT_321099</name>
</gene>
<dbReference type="GO" id="GO:0016787">
    <property type="term" value="F:hydrolase activity"/>
    <property type="evidence" value="ECO:0007669"/>
    <property type="project" value="InterPro"/>
</dbReference>
<comment type="similarity">
    <text evidence="3">Belongs to the metallo-dependent hydrolases superfamily.</text>
</comment>
<accession>A0A9P5CTB4</accession>